<comment type="caution">
    <text evidence="1">The sequence shown here is derived from an EMBL/GenBank/DDBJ whole genome shotgun (WGS) entry which is preliminary data.</text>
</comment>
<protein>
    <submittedName>
        <fullName evidence="1">Uncharacterized protein</fullName>
    </submittedName>
</protein>
<feature type="non-terminal residue" evidence="1">
    <location>
        <position position="130"/>
    </location>
</feature>
<dbReference type="OrthoDB" id="10388898at2759"/>
<evidence type="ECO:0000313" key="1">
    <source>
        <dbReference type="EMBL" id="CAD1474310.1"/>
    </source>
</evidence>
<keyword evidence="2" id="KW-1185">Reference proteome</keyword>
<reference evidence="1" key="1">
    <citation type="submission" date="2020-07" db="EMBL/GenBank/DDBJ databases">
        <authorList>
            <person name="Nazaruddin N."/>
        </authorList>
    </citation>
    <scope>NUCLEOTIDE SEQUENCE</scope>
</reference>
<organism evidence="1 2">
    <name type="scientific">Heterotrigona itama</name>
    <dbReference type="NCBI Taxonomy" id="395501"/>
    <lineage>
        <taxon>Eukaryota</taxon>
        <taxon>Metazoa</taxon>
        <taxon>Ecdysozoa</taxon>
        <taxon>Arthropoda</taxon>
        <taxon>Hexapoda</taxon>
        <taxon>Insecta</taxon>
        <taxon>Pterygota</taxon>
        <taxon>Neoptera</taxon>
        <taxon>Endopterygota</taxon>
        <taxon>Hymenoptera</taxon>
        <taxon>Apocrita</taxon>
        <taxon>Aculeata</taxon>
        <taxon>Apoidea</taxon>
        <taxon>Anthophila</taxon>
        <taxon>Apidae</taxon>
        <taxon>Heterotrigona</taxon>
    </lineage>
</organism>
<evidence type="ECO:0000313" key="2">
    <source>
        <dbReference type="Proteomes" id="UP000752696"/>
    </source>
</evidence>
<gene>
    <name evidence="1" type="ORF">MHI_LOCUS460293</name>
</gene>
<name>A0A6V7H7A8_9HYME</name>
<dbReference type="AlphaFoldDB" id="A0A6V7H7A8"/>
<proteinExistence type="predicted"/>
<dbReference type="Proteomes" id="UP000752696">
    <property type="component" value="Unassembled WGS sequence"/>
</dbReference>
<dbReference type="EMBL" id="CAJDYZ010007444">
    <property type="protein sequence ID" value="CAD1474310.1"/>
    <property type="molecule type" value="Genomic_DNA"/>
</dbReference>
<sequence>LSITRYSLSVNYDLPSQLQRFSLNEIGSWHVHHNYDEVTESPEKSTIMVRSSKKFIASAINEIEFETENIPFFPVHKGQTKRTKKGKKGKWEITRKIKNDISLNEGNILWLVFNKTTGKIAKASATNSLN</sequence>
<accession>A0A6V7H7A8</accession>